<dbReference type="Pfam" id="PF08059">
    <property type="entry name" value="SEP"/>
    <property type="match status" value="1"/>
</dbReference>
<dbReference type="GeneID" id="92379593"/>
<evidence type="ECO:0000259" key="13">
    <source>
        <dbReference type="PROSITE" id="PS50053"/>
    </source>
</evidence>
<dbReference type="PROSITE" id="PS50033">
    <property type="entry name" value="UBX"/>
    <property type="match status" value="1"/>
</dbReference>
<evidence type="ECO:0000256" key="10">
    <source>
        <dbReference type="SAM" id="Coils"/>
    </source>
</evidence>
<evidence type="ECO:0000256" key="2">
    <source>
        <dbReference type="ARBA" id="ARBA00022490"/>
    </source>
</evidence>
<comment type="caution">
    <text evidence="15">The sequence shown here is derived from an EMBL/GenBank/DDBJ whole genome shotgun (WGS) entry which is preliminary data.</text>
</comment>
<dbReference type="Proteomes" id="UP000195570">
    <property type="component" value="Unassembled WGS sequence"/>
</dbReference>
<sequence length="547" mass="60047">MPVDAPLQKFRPRCAQRLAEILKPDALDEETRRQILRNVCADAAVTTNDGGCSVVSEEVKLGGSSGTGGNFSTMLRDRVATANSELVTAMTKRLKMLEAQQQAYRLELKEKTEKLNRMQTECEAEKSRREEAETLVVELFSDKEELEKQIMEMKEFLADYGLQWVGNAEGESGGGSSRTPKERAKKSPATLAAETSPIPNREMKRFDLYAGDYTSEAPSPRPESSSLAAAESRSTNMSPARGECSLPVSMEILQKNARILSDHVGFKEVATNGKRGAIKDRDVVQIVVYKDGICVNSGPFRPFGWPLCDAVLNDIADGYYPYEFKQRYPDGFPIEIVDQTSVCCTAVGTRPKNDKVQGTERMREGGYQPVSREEFLKRLPTTRITAGGRIVDVQGEIAKIIGCDKGGPSGSAEPDDASLMRHVTASEQKKRGNVSKSDGECGAPVATGTETPNNRCNNTRLQLIEGLVAVQLRFPCGKRLVLNLSPEDTIGDLRREVRLAMPSFTTEYKICLPFPAKTLGDDSKTLAELGLLGTCTLMIQPPRETKS</sequence>
<evidence type="ECO:0000256" key="9">
    <source>
        <dbReference type="ARBA" id="ARBA00081109"/>
    </source>
</evidence>
<dbReference type="SUPFAM" id="SSF102848">
    <property type="entry name" value="NSFL1 (p97 ATPase) cofactor p47, SEP domain"/>
    <property type="match status" value="1"/>
</dbReference>
<evidence type="ECO:0000313" key="15">
    <source>
        <dbReference type="EMBL" id="SCU65444.1"/>
    </source>
</evidence>
<dbReference type="InterPro" id="IPR029071">
    <property type="entry name" value="Ubiquitin-like_domsf"/>
</dbReference>
<feature type="domain" description="UBX" evidence="12">
    <location>
        <begin position="470"/>
        <end position="539"/>
    </location>
</feature>
<dbReference type="Pfam" id="PF00789">
    <property type="entry name" value="UBX"/>
    <property type="match status" value="1"/>
</dbReference>
<feature type="compositionally biased region" description="Low complexity" evidence="11">
    <location>
        <begin position="215"/>
        <end position="234"/>
    </location>
</feature>
<feature type="domain" description="SEP" evidence="14">
    <location>
        <begin position="281"/>
        <end position="345"/>
    </location>
</feature>
<proteinExistence type="predicted"/>
<keyword evidence="2" id="KW-0963">Cytoplasm</keyword>
<evidence type="ECO:0000256" key="8">
    <source>
        <dbReference type="ARBA" id="ARBA00075811"/>
    </source>
</evidence>
<evidence type="ECO:0000259" key="12">
    <source>
        <dbReference type="PROSITE" id="PS50033"/>
    </source>
</evidence>
<dbReference type="PANTHER" id="PTHR23333">
    <property type="entry name" value="UBX DOMAIN CONTAINING PROTEIN"/>
    <property type="match status" value="1"/>
</dbReference>
<dbReference type="RefSeq" id="XP_067077051.1">
    <property type="nucleotide sequence ID" value="XM_067220950.1"/>
</dbReference>
<comment type="function">
    <text evidence="5">May be involved in the reorganization of actin cytoskeleton mediated by RND1, RND2 and RND3. Promotes RHOA activation mediated by GNA12 and GNA13.</text>
</comment>
<feature type="domain" description="Ubiquitin-like" evidence="13">
    <location>
        <begin position="468"/>
        <end position="539"/>
    </location>
</feature>
<evidence type="ECO:0000256" key="1">
    <source>
        <dbReference type="ARBA" id="ARBA00004245"/>
    </source>
</evidence>
<dbReference type="InterPro" id="IPR000626">
    <property type="entry name" value="Ubiquitin-like_dom"/>
</dbReference>
<dbReference type="InterPro" id="IPR001012">
    <property type="entry name" value="UBX_dom"/>
</dbReference>
<evidence type="ECO:0000256" key="11">
    <source>
        <dbReference type="SAM" id="MobiDB-lite"/>
    </source>
</evidence>
<keyword evidence="4" id="KW-0206">Cytoskeleton</keyword>
<evidence type="ECO:0000256" key="6">
    <source>
        <dbReference type="ARBA" id="ARBA00062345"/>
    </source>
</evidence>
<feature type="coiled-coil region" evidence="10">
    <location>
        <begin position="94"/>
        <end position="163"/>
    </location>
</feature>
<dbReference type="FunFam" id="3.30.420.210:FF:000003">
    <property type="entry name" value="UBX domain protein 11"/>
    <property type="match status" value="1"/>
</dbReference>
<keyword evidence="16" id="KW-1185">Reference proteome</keyword>
<dbReference type="PROSITE" id="PS50053">
    <property type="entry name" value="UBIQUITIN_2"/>
    <property type="match status" value="1"/>
</dbReference>
<evidence type="ECO:0000256" key="7">
    <source>
        <dbReference type="ARBA" id="ARBA00073759"/>
    </source>
</evidence>
<gene>
    <name evidence="15" type="ORF">TEOVI_000565300</name>
</gene>
<comment type="subcellular location">
    <subcellularLocation>
        <location evidence="1">Cytoplasm</location>
        <location evidence="1">Cytoskeleton</location>
    </subcellularLocation>
</comment>
<dbReference type="VEuPathDB" id="TriTrypDB:TEOVI_000565300"/>
<reference evidence="15" key="1">
    <citation type="submission" date="2016-09" db="EMBL/GenBank/DDBJ databases">
        <authorList>
            <person name="Hebert L."/>
            <person name="Moumen B."/>
        </authorList>
    </citation>
    <scope>NUCLEOTIDE SEQUENCE [LARGE SCALE GENOMIC DNA]</scope>
    <source>
        <strain evidence="15">OVI</strain>
    </source>
</reference>
<evidence type="ECO:0000256" key="5">
    <source>
        <dbReference type="ARBA" id="ARBA00059434"/>
    </source>
</evidence>
<organism evidence="15 16">
    <name type="scientific">Trypanosoma equiperdum</name>
    <dbReference type="NCBI Taxonomy" id="5694"/>
    <lineage>
        <taxon>Eukaryota</taxon>
        <taxon>Discoba</taxon>
        <taxon>Euglenozoa</taxon>
        <taxon>Kinetoplastea</taxon>
        <taxon>Metakinetoplastina</taxon>
        <taxon>Trypanosomatida</taxon>
        <taxon>Trypanosomatidae</taxon>
        <taxon>Trypanosoma</taxon>
    </lineage>
</organism>
<dbReference type="InterPro" id="IPR036241">
    <property type="entry name" value="NSFL1C_SEP_dom_sf"/>
</dbReference>
<comment type="subunit">
    <text evidence="6">Interacts with GNA12, GNA13, RND1, RND2 and RND3.</text>
</comment>
<dbReference type="InterPro" id="IPR012989">
    <property type="entry name" value="SEP_domain"/>
</dbReference>
<evidence type="ECO:0000313" key="16">
    <source>
        <dbReference type="Proteomes" id="UP000195570"/>
    </source>
</evidence>
<dbReference type="Gene3D" id="3.10.20.90">
    <property type="entry name" value="Phosphatidylinositol 3-kinase Catalytic Subunit, Chain A, domain 1"/>
    <property type="match status" value="1"/>
</dbReference>
<dbReference type="GO" id="GO:0043161">
    <property type="term" value="P:proteasome-mediated ubiquitin-dependent protein catabolic process"/>
    <property type="evidence" value="ECO:0007669"/>
    <property type="project" value="TreeGrafter"/>
</dbReference>
<evidence type="ECO:0000259" key="14">
    <source>
        <dbReference type="PROSITE" id="PS51399"/>
    </source>
</evidence>
<dbReference type="EMBL" id="CZPT02000290">
    <property type="protein sequence ID" value="SCU65444.1"/>
    <property type="molecule type" value="Genomic_DNA"/>
</dbReference>
<dbReference type="SUPFAM" id="SSF54236">
    <property type="entry name" value="Ubiquitin-like"/>
    <property type="match status" value="1"/>
</dbReference>
<dbReference type="PROSITE" id="PS51399">
    <property type="entry name" value="SEP"/>
    <property type="match status" value="1"/>
</dbReference>
<protein>
    <recommendedName>
        <fullName evidence="7">UBX domain-containing protein 11</fullName>
    </recommendedName>
    <alternativeName>
        <fullName evidence="9">Socius</fullName>
    </alternativeName>
    <alternativeName>
        <fullName evidence="8">UBX domain-containing protein 5</fullName>
    </alternativeName>
</protein>
<dbReference type="GO" id="GO:0005856">
    <property type="term" value="C:cytoskeleton"/>
    <property type="evidence" value="ECO:0007669"/>
    <property type="project" value="UniProtKB-SubCell"/>
</dbReference>
<name>A0A1G4I1D8_TRYEQ</name>
<keyword evidence="3 10" id="KW-0175">Coiled coil</keyword>
<accession>A0A1G4I1D8</accession>
<evidence type="ECO:0000256" key="3">
    <source>
        <dbReference type="ARBA" id="ARBA00023054"/>
    </source>
</evidence>
<feature type="region of interest" description="Disordered" evidence="11">
    <location>
        <begin position="169"/>
        <end position="198"/>
    </location>
</feature>
<evidence type="ECO:0000256" key="4">
    <source>
        <dbReference type="ARBA" id="ARBA00023212"/>
    </source>
</evidence>
<dbReference type="CDD" id="cd01767">
    <property type="entry name" value="UBX"/>
    <property type="match status" value="1"/>
</dbReference>
<feature type="region of interest" description="Disordered" evidence="11">
    <location>
        <begin position="212"/>
        <end position="241"/>
    </location>
</feature>
<dbReference type="GO" id="GO:0043130">
    <property type="term" value="F:ubiquitin binding"/>
    <property type="evidence" value="ECO:0007669"/>
    <property type="project" value="TreeGrafter"/>
</dbReference>
<dbReference type="Gene3D" id="3.30.420.210">
    <property type="entry name" value="SEP domain"/>
    <property type="match status" value="1"/>
</dbReference>
<dbReference type="PANTHER" id="PTHR23333:SF4">
    <property type="entry name" value="UBX DOMAIN-CONTAINING PROTEIN 11"/>
    <property type="match status" value="1"/>
</dbReference>
<dbReference type="AlphaFoldDB" id="A0A1G4I1D8"/>
<feature type="region of interest" description="Disordered" evidence="11">
    <location>
        <begin position="427"/>
        <end position="446"/>
    </location>
</feature>